<dbReference type="Proteomes" id="UP000717585">
    <property type="component" value="Unassembled WGS sequence"/>
</dbReference>
<protein>
    <submittedName>
        <fullName evidence="2">Uncharacterized protein</fullName>
    </submittedName>
</protein>
<organism evidence="2 3">
    <name type="scientific">Carpediemonas membranifera</name>
    <dbReference type="NCBI Taxonomy" id="201153"/>
    <lineage>
        <taxon>Eukaryota</taxon>
        <taxon>Metamonada</taxon>
        <taxon>Carpediemonas-like organisms</taxon>
        <taxon>Carpediemonas</taxon>
    </lineage>
</organism>
<keyword evidence="3" id="KW-1185">Reference proteome</keyword>
<reference evidence="2" key="1">
    <citation type="submission" date="2021-05" db="EMBL/GenBank/DDBJ databases">
        <title>A free-living protist that lacks canonical eukaryotic 1 DNA replication and segregation systems.</title>
        <authorList>
            <person name="Salas-Leiva D.E."/>
            <person name="Tromer E.C."/>
            <person name="Curtis B.A."/>
            <person name="Jerlstrom-Hultqvist J."/>
            <person name="Kolisko M."/>
            <person name="Yi Z."/>
            <person name="Salas-Leiva J.S."/>
            <person name="Gallot-Lavallee L."/>
            <person name="Kops G.J.P.L."/>
            <person name="Archibald J.M."/>
            <person name="Simpson A.G.B."/>
            <person name="Roger A.J."/>
        </authorList>
    </citation>
    <scope>NUCLEOTIDE SEQUENCE</scope>
    <source>
        <strain evidence="2">BICM</strain>
    </source>
</reference>
<evidence type="ECO:0000256" key="1">
    <source>
        <dbReference type="SAM" id="MobiDB-lite"/>
    </source>
</evidence>
<feature type="region of interest" description="Disordered" evidence="1">
    <location>
        <begin position="183"/>
        <end position="323"/>
    </location>
</feature>
<proteinExistence type="predicted"/>
<comment type="caution">
    <text evidence="2">The sequence shown here is derived from an EMBL/GenBank/DDBJ whole genome shotgun (WGS) entry which is preliminary data.</text>
</comment>
<gene>
    <name evidence="2" type="ORF">J8273_1354</name>
</gene>
<dbReference type="AlphaFoldDB" id="A0A8J6AY74"/>
<dbReference type="EMBL" id="JAHDYR010000004">
    <property type="protein sequence ID" value="KAG9397003.1"/>
    <property type="molecule type" value="Genomic_DNA"/>
</dbReference>
<name>A0A8J6AY74_9EUKA</name>
<sequence>MTREIEELIERLHTHTNELQRQYRLFHIREHVKGRRTVSPLPQHSQYRFTFGSPQKLKYVSGWDGTEFKIKLIEELVRKLLLKISFIALFENSQLRIEADALALYRERNTLSSIMHGWRNATYRRLTERAHEPGYDEEEEEEGYEEQVGDGYVYPEDNNSPQSIPLTVSGQRTWGVWEEIATSSLNRSRSEDEGETPLTTEELGGQGEGYPMYPSDDQDDEEEGDPEGSEFDDNGRLSDGSPAPLPAEGRPETRLGVRRWAGVRSKGPSTRPSRGTVAQEAVVSDGSDEQEAAVGLSGDEAEDEDPVPVPSPDWGPGGVPDYRGTIYEDRGVASAESTGRVAGWASADRGAVRSPEQVDPDKVRMAQDIVSAVGTARISLEAIRARHPLAG</sequence>
<feature type="compositionally biased region" description="Acidic residues" evidence="1">
    <location>
        <begin position="216"/>
        <end position="232"/>
    </location>
</feature>
<accession>A0A8J6AY74</accession>
<evidence type="ECO:0000313" key="3">
    <source>
        <dbReference type="Proteomes" id="UP000717585"/>
    </source>
</evidence>
<evidence type="ECO:0000313" key="2">
    <source>
        <dbReference type="EMBL" id="KAG9397003.1"/>
    </source>
</evidence>